<dbReference type="Gene3D" id="1.10.357.10">
    <property type="entry name" value="Tetracycline Repressor, domain 2"/>
    <property type="match status" value="1"/>
</dbReference>
<feature type="DNA-binding region" description="H-T-H motif" evidence="2">
    <location>
        <begin position="32"/>
        <end position="51"/>
    </location>
</feature>
<dbReference type="PRINTS" id="PR00455">
    <property type="entry name" value="HTHTETR"/>
</dbReference>
<sequence>MATRNGERLLTREDWTRAALRAIGEGGIAAVAVDRLATELGTTRGSFYWHFKNRQDLLVAALETWEKEGVTDVEAALAAVADPAQRLRAIFVTAFTHPAAADIEAALAARAADPLVAPALRRVTAARLRLLRRVFADLGYGERESDERARIFHVAYLGHCQARRGAPEVYADAAYAERLMEMLLGPAR</sequence>
<dbReference type="PROSITE" id="PS50977">
    <property type="entry name" value="HTH_TETR_2"/>
    <property type="match status" value="1"/>
</dbReference>
<organism evidence="4 5">
    <name type="scientific">Nonomuraea roseoviolacea subsp. carminata</name>
    <dbReference type="NCBI Taxonomy" id="160689"/>
    <lineage>
        <taxon>Bacteria</taxon>
        <taxon>Bacillati</taxon>
        <taxon>Actinomycetota</taxon>
        <taxon>Actinomycetes</taxon>
        <taxon>Streptosporangiales</taxon>
        <taxon>Streptosporangiaceae</taxon>
        <taxon>Nonomuraea</taxon>
    </lineage>
</organism>
<reference evidence="4 5" key="1">
    <citation type="submission" date="2022-06" db="EMBL/GenBank/DDBJ databases">
        <title>Sequencing the genomes of 1000 actinobacteria strains.</title>
        <authorList>
            <person name="Klenk H.-P."/>
        </authorList>
    </citation>
    <scope>NUCLEOTIDE SEQUENCE [LARGE SCALE GENOMIC DNA]</scope>
    <source>
        <strain evidence="4 5">DSM 44170</strain>
    </source>
</reference>
<evidence type="ECO:0000313" key="5">
    <source>
        <dbReference type="Proteomes" id="UP001320766"/>
    </source>
</evidence>
<evidence type="ECO:0000256" key="2">
    <source>
        <dbReference type="PROSITE-ProRule" id="PRU00335"/>
    </source>
</evidence>
<dbReference type="EMBL" id="JAMZEC010000001">
    <property type="protein sequence ID" value="MCP2349572.1"/>
    <property type="molecule type" value="Genomic_DNA"/>
</dbReference>
<dbReference type="InterPro" id="IPR009057">
    <property type="entry name" value="Homeodomain-like_sf"/>
</dbReference>
<evidence type="ECO:0000259" key="3">
    <source>
        <dbReference type="PROSITE" id="PS50977"/>
    </source>
</evidence>
<keyword evidence="1 2" id="KW-0238">DNA-binding</keyword>
<dbReference type="InterPro" id="IPR001647">
    <property type="entry name" value="HTH_TetR"/>
</dbReference>
<name>A0ABT1K794_9ACTN</name>
<dbReference type="Pfam" id="PF00440">
    <property type="entry name" value="TetR_N"/>
    <property type="match status" value="1"/>
</dbReference>
<evidence type="ECO:0000256" key="1">
    <source>
        <dbReference type="ARBA" id="ARBA00023125"/>
    </source>
</evidence>
<dbReference type="PANTHER" id="PTHR30055">
    <property type="entry name" value="HTH-TYPE TRANSCRIPTIONAL REGULATOR RUTR"/>
    <property type="match status" value="1"/>
</dbReference>
<proteinExistence type="predicted"/>
<dbReference type="Proteomes" id="UP001320766">
    <property type="component" value="Unassembled WGS sequence"/>
</dbReference>
<evidence type="ECO:0000313" key="4">
    <source>
        <dbReference type="EMBL" id="MCP2349572.1"/>
    </source>
</evidence>
<dbReference type="RefSeq" id="WP_253774235.1">
    <property type="nucleotide sequence ID" value="NZ_BAAAVE010000021.1"/>
</dbReference>
<keyword evidence="5" id="KW-1185">Reference proteome</keyword>
<protein>
    <submittedName>
        <fullName evidence="4">AcrR family transcriptional regulator</fullName>
    </submittedName>
</protein>
<gene>
    <name evidence="4" type="ORF">HD595_005694</name>
</gene>
<dbReference type="InterPro" id="IPR050109">
    <property type="entry name" value="HTH-type_TetR-like_transc_reg"/>
</dbReference>
<feature type="domain" description="HTH tetR-type" evidence="3">
    <location>
        <begin position="9"/>
        <end position="69"/>
    </location>
</feature>
<comment type="caution">
    <text evidence="4">The sequence shown here is derived from an EMBL/GenBank/DDBJ whole genome shotgun (WGS) entry which is preliminary data.</text>
</comment>
<accession>A0ABT1K794</accession>
<dbReference type="SUPFAM" id="SSF46689">
    <property type="entry name" value="Homeodomain-like"/>
    <property type="match status" value="1"/>
</dbReference>
<dbReference type="PANTHER" id="PTHR30055:SF237">
    <property type="entry name" value="TRANSCRIPTIONAL REPRESSOR MCE3R"/>
    <property type="match status" value="1"/>
</dbReference>